<dbReference type="PROSITE" id="PS50103">
    <property type="entry name" value="ZF_C3H1"/>
    <property type="match status" value="2"/>
</dbReference>
<keyword evidence="5" id="KW-0238">DNA-binding</keyword>
<evidence type="ECO:0000256" key="4">
    <source>
        <dbReference type="ARBA" id="ARBA00022833"/>
    </source>
</evidence>
<dbReference type="SMART" id="SM00356">
    <property type="entry name" value="ZnF_C3H1"/>
    <property type="match status" value="2"/>
</dbReference>
<evidence type="ECO:0000313" key="9">
    <source>
        <dbReference type="EMBL" id="BAT06024.1"/>
    </source>
</evidence>
<feature type="non-terminal residue" evidence="9">
    <location>
        <position position="1"/>
    </location>
</feature>
<evidence type="ECO:0000313" key="10">
    <source>
        <dbReference type="Proteomes" id="UP000059680"/>
    </source>
</evidence>
<feature type="region of interest" description="Disordered" evidence="7">
    <location>
        <begin position="238"/>
        <end position="261"/>
    </location>
</feature>
<dbReference type="AlphaFoldDB" id="A0A0P0XH44"/>
<dbReference type="InterPro" id="IPR000571">
    <property type="entry name" value="Znf_CCCH"/>
</dbReference>
<dbReference type="EMBL" id="AP014964">
    <property type="protein sequence ID" value="BAT06024.1"/>
    <property type="molecule type" value="Genomic_DNA"/>
</dbReference>
<evidence type="ECO:0000256" key="7">
    <source>
        <dbReference type="SAM" id="MobiDB-lite"/>
    </source>
</evidence>
<keyword evidence="1 6" id="KW-0479">Metal-binding</keyword>
<evidence type="ECO:0000256" key="5">
    <source>
        <dbReference type="ARBA" id="ARBA00023125"/>
    </source>
</evidence>
<feature type="region of interest" description="Disordered" evidence="7">
    <location>
        <begin position="198"/>
        <end position="218"/>
    </location>
</feature>
<keyword evidence="2" id="KW-0677">Repeat</keyword>
<gene>
    <name evidence="9" type="ordered locus">Os08g0491700</name>
    <name evidence="9" type="ORF">OSNPB_080491700</name>
</gene>
<dbReference type="Gene3D" id="3.30.1370.210">
    <property type="match status" value="1"/>
</dbReference>
<dbReference type="Gramene" id="Os08t0491700-00">
    <property type="protein sequence ID" value="Os08t0491700-00"/>
    <property type="gene ID" value="Os08g0491700"/>
</dbReference>
<dbReference type="InterPro" id="IPR045877">
    <property type="entry name" value="ZFP36-like"/>
</dbReference>
<proteinExistence type="predicted"/>
<keyword evidence="4 6" id="KW-0862">Zinc</keyword>
<sequence>QADMKQEEDELAVDPGVGAVCDPVTKLRFEAIVCLLDRIPITLQQIDMFGQDVAFRTKRIGNIEALLDFLKGSAAATWGARAGAGEPIDASSPELHRLVEDAETAYRDVRGLQPRMVVQMPRVFHKVCLPKLHQLLVIARRLLAQNVALRRLLLQPVGCDVSPMALAEAAVSSDDFERHGRNKVVIDEFGYEDLLRRRHTGHESQNDADDAEQHGREVREGEYEDLILMRHRDTSHELLQDDARRRRADAEAEQQGGDGEVRDEYEDYLCRQLGAVYSGPDQIYEHDMRGPEPAHSPNTPDQIYVPCERMLPYPSNCDNAEDRIHMACLALKNLVKDMEGIYSPRGTLWQYLEDVISLAHALFLENTKLHRFTDQASHQDLPLQPPQGFPFQQQPQHDGYQQPGVPFQQPQQGGYYGHGQGIMFQRGGYLQDVPFQHWQWQQGGYGQGFMFPQAQHQGGYGQGFLSEQPLPGDPSFMNMQAPYDGDGGVLFQKPQHYHHGHVPSEKGAIQAKGKQKMREPKTVMCPDWCRTGHCSSGDGCEYAHSQDELRVIDARPKYRTEPCRYWLAGKGCWYGDKCRYKQHRLAREPLYVDPFLTGHELRNKT</sequence>
<accession>A0A0P0XH44</accession>
<evidence type="ECO:0000259" key="8">
    <source>
        <dbReference type="PROSITE" id="PS50103"/>
    </source>
</evidence>
<dbReference type="InterPro" id="IPR036855">
    <property type="entry name" value="Znf_CCCH_sf"/>
</dbReference>
<feature type="domain" description="C3H1-type" evidence="8">
    <location>
        <begin position="557"/>
        <end position="586"/>
    </location>
</feature>
<dbReference type="SUPFAM" id="SSF90229">
    <property type="entry name" value="CCCH zinc finger"/>
    <property type="match status" value="2"/>
</dbReference>
<dbReference type="GO" id="GO:0003677">
    <property type="term" value="F:DNA binding"/>
    <property type="evidence" value="ECO:0007669"/>
    <property type="project" value="UniProtKB-KW"/>
</dbReference>
<reference evidence="10" key="1">
    <citation type="journal article" date="2005" name="Nature">
        <title>The map-based sequence of the rice genome.</title>
        <authorList>
            <consortium name="International rice genome sequencing project (IRGSP)"/>
            <person name="Matsumoto T."/>
            <person name="Wu J."/>
            <person name="Kanamori H."/>
            <person name="Katayose Y."/>
            <person name="Fujisawa M."/>
            <person name="Namiki N."/>
            <person name="Mizuno H."/>
            <person name="Yamamoto K."/>
            <person name="Antonio B.A."/>
            <person name="Baba T."/>
            <person name="Sakata K."/>
            <person name="Nagamura Y."/>
            <person name="Aoki H."/>
            <person name="Arikawa K."/>
            <person name="Arita K."/>
            <person name="Bito T."/>
            <person name="Chiden Y."/>
            <person name="Fujitsuka N."/>
            <person name="Fukunaka R."/>
            <person name="Hamada M."/>
            <person name="Harada C."/>
            <person name="Hayashi A."/>
            <person name="Hijishita S."/>
            <person name="Honda M."/>
            <person name="Hosokawa S."/>
            <person name="Ichikawa Y."/>
            <person name="Idonuma A."/>
            <person name="Iijima M."/>
            <person name="Ikeda M."/>
            <person name="Ikeno M."/>
            <person name="Ito K."/>
            <person name="Ito S."/>
            <person name="Ito T."/>
            <person name="Ito Y."/>
            <person name="Ito Y."/>
            <person name="Iwabuchi A."/>
            <person name="Kamiya K."/>
            <person name="Karasawa W."/>
            <person name="Kurita K."/>
            <person name="Katagiri S."/>
            <person name="Kikuta A."/>
            <person name="Kobayashi H."/>
            <person name="Kobayashi N."/>
            <person name="Machita K."/>
            <person name="Maehara T."/>
            <person name="Masukawa M."/>
            <person name="Mizubayashi T."/>
            <person name="Mukai Y."/>
            <person name="Nagasaki H."/>
            <person name="Nagata Y."/>
            <person name="Naito S."/>
            <person name="Nakashima M."/>
            <person name="Nakama Y."/>
            <person name="Nakamichi Y."/>
            <person name="Nakamura M."/>
            <person name="Meguro A."/>
            <person name="Negishi M."/>
            <person name="Ohta I."/>
            <person name="Ohta T."/>
            <person name="Okamoto M."/>
            <person name="Ono N."/>
            <person name="Saji S."/>
            <person name="Sakaguchi M."/>
            <person name="Sakai K."/>
            <person name="Shibata M."/>
            <person name="Shimokawa T."/>
            <person name="Song J."/>
            <person name="Takazaki Y."/>
            <person name="Terasawa K."/>
            <person name="Tsugane M."/>
            <person name="Tsuji K."/>
            <person name="Ueda S."/>
            <person name="Waki K."/>
            <person name="Yamagata H."/>
            <person name="Yamamoto M."/>
            <person name="Yamamoto S."/>
            <person name="Yamane H."/>
            <person name="Yoshiki S."/>
            <person name="Yoshihara R."/>
            <person name="Yukawa K."/>
            <person name="Zhong H."/>
            <person name="Yano M."/>
            <person name="Yuan Q."/>
            <person name="Ouyang S."/>
            <person name="Liu J."/>
            <person name="Jones K.M."/>
            <person name="Gansberger K."/>
            <person name="Moffat K."/>
            <person name="Hill J."/>
            <person name="Bera J."/>
            <person name="Fadrosh D."/>
            <person name="Jin S."/>
            <person name="Johri S."/>
            <person name="Kim M."/>
            <person name="Overton L."/>
            <person name="Reardon M."/>
            <person name="Tsitrin T."/>
            <person name="Vuong H."/>
            <person name="Weaver B."/>
            <person name="Ciecko A."/>
            <person name="Tallon L."/>
            <person name="Jackson J."/>
            <person name="Pai G."/>
            <person name="Aken S.V."/>
            <person name="Utterback T."/>
            <person name="Reidmuller S."/>
            <person name="Feldblyum T."/>
            <person name="Hsiao J."/>
            <person name="Zismann V."/>
            <person name="Iobst S."/>
            <person name="de Vazeille A.R."/>
            <person name="Buell C.R."/>
            <person name="Ying K."/>
            <person name="Li Y."/>
            <person name="Lu T."/>
            <person name="Huang Y."/>
            <person name="Zhao Q."/>
            <person name="Feng Q."/>
            <person name="Zhang L."/>
            <person name="Zhu J."/>
            <person name="Weng Q."/>
            <person name="Mu J."/>
            <person name="Lu Y."/>
            <person name="Fan D."/>
            <person name="Liu Y."/>
            <person name="Guan J."/>
            <person name="Zhang Y."/>
            <person name="Yu S."/>
            <person name="Liu X."/>
            <person name="Zhang Y."/>
            <person name="Hong G."/>
            <person name="Han B."/>
            <person name="Choisne N."/>
            <person name="Demange N."/>
            <person name="Orjeda G."/>
            <person name="Samain S."/>
            <person name="Cattolico L."/>
            <person name="Pelletier E."/>
            <person name="Couloux A."/>
            <person name="Segurens B."/>
            <person name="Wincker P."/>
            <person name="D'Hont A."/>
            <person name="Scarpelli C."/>
            <person name="Weissenbach J."/>
            <person name="Salanoubat M."/>
            <person name="Quetier F."/>
            <person name="Yu Y."/>
            <person name="Kim H.R."/>
            <person name="Rambo T."/>
            <person name="Currie J."/>
            <person name="Collura K."/>
            <person name="Luo M."/>
            <person name="Yang T."/>
            <person name="Ammiraju J.S.S."/>
            <person name="Engler F."/>
            <person name="Soderlund C."/>
            <person name="Wing R.A."/>
            <person name="Palmer L.E."/>
            <person name="de la Bastide M."/>
            <person name="Spiegel L."/>
            <person name="Nascimento L."/>
            <person name="Zutavern T."/>
            <person name="O'Shaughnessy A."/>
            <person name="Dike S."/>
            <person name="Dedhia N."/>
            <person name="Preston R."/>
            <person name="Balija V."/>
            <person name="McCombie W.R."/>
            <person name="Chow T."/>
            <person name="Chen H."/>
            <person name="Chung M."/>
            <person name="Chen C."/>
            <person name="Shaw J."/>
            <person name="Wu H."/>
            <person name="Hsiao K."/>
            <person name="Chao Y."/>
            <person name="Chu M."/>
            <person name="Cheng C."/>
            <person name="Hour A."/>
            <person name="Lee P."/>
            <person name="Lin S."/>
            <person name="Lin Y."/>
            <person name="Liou J."/>
            <person name="Liu S."/>
            <person name="Hsing Y."/>
            <person name="Raghuvanshi S."/>
            <person name="Mohanty A."/>
            <person name="Bharti A.K."/>
            <person name="Gaur A."/>
            <person name="Gupta V."/>
            <person name="Kumar D."/>
            <person name="Ravi V."/>
            <person name="Vij S."/>
            <person name="Kapur A."/>
            <person name="Khurana P."/>
            <person name="Khurana P."/>
            <person name="Khurana J.P."/>
            <person name="Tyagi A.K."/>
            <person name="Gaikwad K."/>
            <person name="Singh A."/>
            <person name="Dalal V."/>
            <person name="Srivastava S."/>
            <person name="Dixit A."/>
            <person name="Pal A.K."/>
            <person name="Ghazi I.A."/>
            <person name="Yadav M."/>
            <person name="Pandit A."/>
            <person name="Bhargava A."/>
            <person name="Sureshbabu K."/>
            <person name="Batra K."/>
            <person name="Sharma T.R."/>
            <person name="Mohapatra T."/>
            <person name="Singh N.K."/>
            <person name="Messing J."/>
            <person name="Nelson A.B."/>
            <person name="Fuks G."/>
            <person name="Kavchok S."/>
            <person name="Keizer G."/>
            <person name="Linton E."/>
            <person name="Llaca V."/>
            <person name="Song R."/>
            <person name="Tanyolac B."/>
            <person name="Young S."/>
            <person name="Ho-Il K."/>
            <person name="Hahn J.H."/>
            <person name="Sangsakoo G."/>
            <person name="Vanavichit A."/>
            <person name="de Mattos Luiz.A.T."/>
            <person name="Zimmer P.D."/>
            <person name="Malone G."/>
            <person name="Dellagostin O."/>
            <person name="de Oliveira A.C."/>
            <person name="Bevan M."/>
            <person name="Bancroft I."/>
            <person name="Minx P."/>
            <person name="Cordum H."/>
            <person name="Wilson R."/>
            <person name="Cheng Z."/>
            <person name="Jin W."/>
            <person name="Jiang J."/>
            <person name="Leong S.A."/>
            <person name="Iwama H."/>
            <person name="Gojobori T."/>
            <person name="Itoh T."/>
            <person name="Niimura Y."/>
            <person name="Fujii Y."/>
            <person name="Habara T."/>
            <person name="Sakai H."/>
            <person name="Sato Y."/>
            <person name="Wilson G."/>
            <person name="Kumar K."/>
            <person name="McCouch S."/>
            <person name="Juretic N."/>
            <person name="Hoen D."/>
            <person name="Wright S."/>
            <person name="Bruskiewich R."/>
            <person name="Bureau T."/>
            <person name="Miyao A."/>
            <person name="Hirochika H."/>
            <person name="Nishikawa T."/>
            <person name="Kadowaki K."/>
            <person name="Sugiura M."/>
            <person name="Burr B."/>
            <person name="Sasaki T."/>
        </authorList>
    </citation>
    <scope>NUCLEOTIDE SEQUENCE [LARGE SCALE GENOMIC DNA]</scope>
    <source>
        <strain evidence="10">cv. Nipponbare</strain>
    </source>
</reference>
<keyword evidence="3 6" id="KW-0863">Zinc-finger</keyword>
<evidence type="ECO:0000256" key="3">
    <source>
        <dbReference type="ARBA" id="ARBA00022771"/>
    </source>
</evidence>
<feature type="zinc finger region" description="C3H1-type" evidence="6">
    <location>
        <begin position="519"/>
        <end position="547"/>
    </location>
</feature>
<evidence type="ECO:0000256" key="6">
    <source>
        <dbReference type="PROSITE-ProRule" id="PRU00723"/>
    </source>
</evidence>
<reference evidence="9 10" key="2">
    <citation type="journal article" date="2013" name="Plant Cell Physiol.">
        <title>Rice Annotation Project Database (RAP-DB): an integrative and interactive database for rice genomics.</title>
        <authorList>
            <person name="Sakai H."/>
            <person name="Lee S.S."/>
            <person name="Tanaka T."/>
            <person name="Numa H."/>
            <person name="Kim J."/>
            <person name="Kawahara Y."/>
            <person name="Wakimoto H."/>
            <person name="Yang C.C."/>
            <person name="Iwamoto M."/>
            <person name="Abe T."/>
            <person name="Yamada Y."/>
            <person name="Muto A."/>
            <person name="Inokuchi H."/>
            <person name="Ikemura T."/>
            <person name="Matsumoto T."/>
            <person name="Sasaki T."/>
            <person name="Itoh T."/>
        </authorList>
    </citation>
    <scope>NUCLEOTIDE SEQUENCE [LARGE SCALE GENOMIC DNA]</scope>
    <source>
        <strain evidence="10">cv. Nipponbare</strain>
    </source>
</reference>
<organism evidence="9 10">
    <name type="scientific">Oryza sativa subsp. japonica</name>
    <name type="common">Rice</name>
    <dbReference type="NCBI Taxonomy" id="39947"/>
    <lineage>
        <taxon>Eukaryota</taxon>
        <taxon>Viridiplantae</taxon>
        <taxon>Streptophyta</taxon>
        <taxon>Embryophyta</taxon>
        <taxon>Tracheophyta</taxon>
        <taxon>Spermatophyta</taxon>
        <taxon>Magnoliopsida</taxon>
        <taxon>Liliopsida</taxon>
        <taxon>Poales</taxon>
        <taxon>Poaceae</taxon>
        <taxon>BOP clade</taxon>
        <taxon>Oryzoideae</taxon>
        <taxon>Oryzeae</taxon>
        <taxon>Oryzinae</taxon>
        <taxon>Oryza</taxon>
        <taxon>Oryza sativa</taxon>
    </lineage>
</organism>
<dbReference type="GO" id="GO:0008270">
    <property type="term" value="F:zinc ion binding"/>
    <property type="evidence" value="ECO:0007669"/>
    <property type="project" value="UniProtKB-KW"/>
</dbReference>
<evidence type="ECO:0000256" key="1">
    <source>
        <dbReference type="ARBA" id="ARBA00022723"/>
    </source>
</evidence>
<protein>
    <submittedName>
        <fullName evidence="9">Os08g0491700 protein</fullName>
    </submittedName>
</protein>
<reference evidence="9 10" key="3">
    <citation type="journal article" date="2013" name="Rice">
        <title>Improvement of the Oryza sativa Nipponbare reference genome using next generation sequence and optical map data.</title>
        <authorList>
            <person name="Kawahara Y."/>
            <person name="de la Bastide M."/>
            <person name="Hamilton J.P."/>
            <person name="Kanamori H."/>
            <person name="McCombie W.R."/>
            <person name="Ouyang S."/>
            <person name="Schwartz D.C."/>
            <person name="Tanaka T."/>
            <person name="Wu J."/>
            <person name="Zhou S."/>
            <person name="Childs K.L."/>
            <person name="Davidson R.M."/>
            <person name="Lin H."/>
            <person name="Quesada-Ocampo L."/>
            <person name="Vaillancourt B."/>
            <person name="Sakai H."/>
            <person name="Lee S.S."/>
            <person name="Kim J."/>
            <person name="Numa H."/>
            <person name="Itoh T."/>
            <person name="Buell C.R."/>
            <person name="Matsumoto T."/>
        </authorList>
    </citation>
    <scope>NUCLEOTIDE SEQUENCE [LARGE SCALE GENOMIC DNA]</scope>
    <source>
        <strain evidence="10">cv. Nipponbare</strain>
    </source>
</reference>
<feature type="zinc finger region" description="C3H1-type" evidence="6">
    <location>
        <begin position="557"/>
        <end position="586"/>
    </location>
</feature>
<feature type="domain" description="C3H1-type" evidence="8">
    <location>
        <begin position="519"/>
        <end position="547"/>
    </location>
</feature>
<dbReference type="OMA" id="HTGHESQ"/>
<dbReference type="PANTHER" id="PTHR12547">
    <property type="entry name" value="CCCH ZINC FINGER/TIS11-RELATED"/>
    <property type="match status" value="1"/>
</dbReference>
<evidence type="ECO:0000256" key="2">
    <source>
        <dbReference type="ARBA" id="ARBA00022737"/>
    </source>
</evidence>
<dbReference type="Proteomes" id="UP000059680">
    <property type="component" value="Chromosome 8"/>
</dbReference>
<dbReference type="Pfam" id="PF00642">
    <property type="entry name" value="zf-CCCH"/>
    <property type="match status" value="1"/>
</dbReference>
<name>A0A0P0XH44_ORYSJ</name>
<dbReference type="GO" id="GO:0003729">
    <property type="term" value="F:mRNA binding"/>
    <property type="evidence" value="ECO:0007669"/>
    <property type="project" value="InterPro"/>
</dbReference>
<dbReference type="PANTHER" id="PTHR12547:SF150">
    <property type="entry name" value="ZINC FINGER CCCH DOMAIN-CONTAINING PROTEIN 47"/>
    <property type="match status" value="1"/>
</dbReference>
<keyword evidence="10" id="KW-1185">Reference proteome</keyword>
<feature type="compositionally biased region" description="Low complexity" evidence="7">
    <location>
        <begin position="389"/>
        <end position="403"/>
    </location>
</feature>
<feature type="compositionally biased region" description="Basic and acidic residues" evidence="7">
    <location>
        <begin position="201"/>
        <end position="218"/>
    </location>
</feature>
<feature type="region of interest" description="Disordered" evidence="7">
    <location>
        <begin position="375"/>
        <end position="403"/>
    </location>
</feature>
<feature type="compositionally biased region" description="Basic and acidic residues" evidence="7">
    <location>
        <begin position="238"/>
        <end position="250"/>
    </location>
</feature>